<dbReference type="CDD" id="cd08545">
    <property type="entry name" value="YcnI_like"/>
    <property type="match status" value="1"/>
</dbReference>
<dbReference type="InterPro" id="IPR036182">
    <property type="entry name" value="PCuAC_sf"/>
</dbReference>
<dbReference type="PANTHER" id="PTHR36302:SF1">
    <property type="entry name" value="COPPER CHAPERONE PCU(A)C"/>
    <property type="match status" value="1"/>
</dbReference>
<dbReference type="Pfam" id="PF04314">
    <property type="entry name" value="PCuAC"/>
    <property type="match status" value="1"/>
</dbReference>
<protein>
    <submittedName>
        <fullName evidence="3">Copper chaperone PCu(A)C</fullName>
    </submittedName>
</protein>
<feature type="chain" id="PRO_5045914204" evidence="1">
    <location>
        <begin position="18"/>
        <end position="293"/>
    </location>
</feature>
<dbReference type="EMBL" id="JAHCDA010000002">
    <property type="protein sequence ID" value="MBS7811263.1"/>
    <property type="molecule type" value="Genomic_DNA"/>
</dbReference>
<evidence type="ECO:0000313" key="4">
    <source>
        <dbReference type="Proteomes" id="UP000766336"/>
    </source>
</evidence>
<dbReference type="Gene3D" id="2.60.40.2230">
    <property type="entry name" value="Uncharacterised protein YcnI-like PF07987, DUF1775"/>
    <property type="match status" value="1"/>
</dbReference>
<feature type="domain" description="YncI copper-binding" evidence="2">
    <location>
        <begin position="18"/>
        <end position="74"/>
    </location>
</feature>
<dbReference type="InterPro" id="IPR058248">
    <property type="entry name" value="Lxx211020-like"/>
</dbReference>
<evidence type="ECO:0000313" key="3">
    <source>
        <dbReference type="EMBL" id="MBS7811263.1"/>
    </source>
</evidence>
<dbReference type="Proteomes" id="UP000766336">
    <property type="component" value="Unassembled WGS sequence"/>
</dbReference>
<evidence type="ECO:0000256" key="1">
    <source>
        <dbReference type="SAM" id="SignalP"/>
    </source>
</evidence>
<dbReference type="PANTHER" id="PTHR36302">
    <property type="entry name" value="BLR7088 PROTEIN"/>
    <property type="match status" value="1"/>
</dbReference>
<comment type="caution">
    <text evidence="3">The sequence shown here is derived from an EMBL/GenBank/DDBJ whole genome shotgun (WGS) entry which is preliminary data.</text>
</comment>
<keyword evidence="1" id="KW-0732">Signal</keyword>
<keyword evidence="4" id="KW-1185">Reference proteome</keyword>
<feature type="signal peptide" evidence="1">
    <location>
        <begin position="1"/>
        <end position="17"/>
    </location>
</feature>
<evidence type="ECO:0000259" key="2">
    <source>
        <dbReference type="Pfam" id="PF07987"/>
    </source>
</evidence>
<proteinExistence type="predicted"/>
<organism evidence="3 4">
    <name type="scientific">Roseococcus pinisoli</name>
    <dbReference type="NCBI Taxonomy" id="2835040"/>
    <lineage>
        <taxon>Bacteria</taxon>
        <taxon>Pseudomonadati</taxon>
        <taxon>Pseudomonadota</taxon>
        <taxon>Alphaproteobacteria</taxon>
        <taxon>Acetobacterales</taxon>
        <taxon>Roseomonadaceae</taxon>
        <taxon>Roseococcus</taxon>
    </lineage>
</organism>
<dbReference type="InterPro" id="IPR038507">
    <property type="entry name" value="YcnI-like_sf"/>
</dbReference>
<dbReference type="Gene3D" id="2.60.40.1890">
    <property type="entry name" value="PCu(A)C copper chaperone"/>
    <property type="match status" value="1"/>
</dbReference>
<name>A0ABS5QFF2_9PROT</name>
<dbReference type="InterPro" id="IPR007410">
    <property type="entry name" value="LpqE-like"/>
</dbReference>
<sequence length="293" mass="30407">MKKLLALLLATASPAMAHVTIDPTEASPASYTRLAFRVGHGCGGAATTAIEVALPEGTTVARPMAKPGWEIAVEPGASIAWRGGPLADDRYDEFVMLVRTPARGGEAVAFPVTQRCGETVAAWTQVAGEGEARPRFPAPLLRLAQAAAPTQGHAAPQTPAVTAATLSLENGWTRAAGQGRQGAGFVTIRNTGTEPDRLVAASSPAASRVELHTSLREGDVMRMRPVETIEIPAGGSVALAPGGFHMMLLGLTRSLEVGQVIPLSLRFERAGQVTVNLTVQAAGARGPAQGHQH</sequence>
<dbReference type="SUPFAM" id="SSF110087">
    <property type="entry name" value="DR1885-like metal-binding protein"/>
    <property type="match status" value="1"/>
</dbReference>
<reference evidence="3 4" key="1">
    <citation type="submission" date="2021-05" db="EMBL/GenBank/DDBJ databases">
        <title>Roseococcus sp. XZZS9, whole genome shotgun sequencing project.</title>
        <authorList>
            <person name="Zhao G."/>
            <person name="Shen L."/>
        </authorList>
    </citation>
    <scope>NUCLEOTIDE SEQUENCE [LARGE SCALE GENOMIC DNA]</scope>
    <source>
        <strain evidence="3 4">XZZS9</strain>
    </source>
</reference>
<feature type="domain" description="YncI copper-binding" evidence="2">
    <location>
        <begin position="78"/>
        <end position="143"/>
    </location>
</feature>
<dbReference type="InterPro" id="IPR012533">
    <property type="entry name" value="YcnI-copper_dom"/>
</dbReference>
<dbReference type="Pfam" id="PF07987">
    <property type="entry name" value="DUF1775"/>
    <property type="match status" value="2"/>
</dbReference>
<gene>
    <name evidence="3" type="ORF">KHU32_09965</name>
</gene>
<accession>A0ABS5QFF2</accession>
<dbReference type="RefSeq" id="WP_213669952.1">
    <property type="nucleotide sequence ID" value="NZ_JAHCDA010000002.1"/>
</dbReference>